<proteinExistence type="inferred from homology"/>
<dbReference type="GO" id="GO:0006606">
    <property type="term" value="P:protein import into nucleus"/>
    <property type="evidence" value="ECO:0007669"/>
    <property type="project" value="TreeGrafter"/>
</dbReference>
<dbReference type="PANTHER" id="PTHR13347:SF1">
    <property type="entry name" value="HEAT REPEAT-CONTAINING PROTEIN 3"/>
    <property type="match status" value="1"/>
</dbReference>
<dbReference type="SMART" id="SM00185">
    <property type="entry name" value="ARM"/>
    <property type="match status" value="2"/>
</dbReference>
<dbReference type="InterPro" id="IPR011989">
    <property type="entry name" value="ARM-like"/>
</dbReference>
<reference evidence="4" key="2">
    <citation type="submission" date="2025-08" db="UniProtKB">
        <authorList>
            <consortium name="Ensembl"/>
        </authorList>
    </citation>
    <scope>IDENTIFICATION</scope>
</reference>
<feature type="domain" description="SYO1-like TPR repeats" evidence="3">
    <location>
        <begin position="387"/>
        <end position="647"/>
    </location>
</feature>
<feature type="region of interest" description="Disordered" evidence="2">
    <location>
        <begin position="350"/>
        <end position="371"/>
    </location>
</feature>
<keyword evidence="5" id="KW-1185">Reference proteome</keyword>
<dbReference type="CDD" id="cd13394">
    <property type="entry name" value="Syo1_like"/>
    <property type="match status" value="1"/>
</dbReference>
<dbReference type="GO" id="GO:0051082">
    <property type="term" value="F:unfolded protein binding"/>
    <property type="evidence" value="ECO:0007669"/>
    <property type="project" value="TreeGrafter"/>
</dbReference>
<feature type="compositionally biased region" description="Acidic residues" evidence="2">
    <location>
        <begin position="350"/>
        <end position="367"/>
    </location>
</feature>
<accession>A0A4W6E8F6</accession>
<organism evidence="4 5">
    <name type="scientific">Lates calcarifer</name>
    <name type="common">Barramundi</name>
    <name type="synonym">Holocentrus calcarifer</name>
    <dbReference type="NCBI Taxonomy" id="8187"/>
    <lineage>
        <taxon>Eukaryota</taxon>
        <taxon>Metazoa</taxon>
        <taxon>Chordata</taxon>
        <taxon>Craniata</taxon>
        <taxon>Vertebrata</taxon>
        <taxon>Euteleostomi</taxon>
        <taxon>Actinopterygii</taxon>
        <taxon>Neopterygii</taxon>
        <taxon>Teleostei</taxon>
        <taxon>Neoteleostei</taxon>
        <taxon>Acanthomorphata</taxon>
        <taxon>Carangaria</taxon>
        <taxon>Carangaria incertae sedis</taxon>
        <taxon>Centropomidae</taxon>
        <taxon>Lates</taxon>
    </lineage>
</organism>
<dbReference type="Proteomes" id="UP000314980">
    <property type="component" value="Unassembled WGS sequence"/>
</dbReference>
<reference evidence="4" key="3">
    <citation type="submission" date="2025-09" db="UniProtKB">
        <authorList>
            <consortium name="Ensembl"/>
        </authorList>
    </citation>
    <scope>IDENTIFICATION</scope>
</reference>
<evidence type="ECO:0000259" key="3">
    <source>
        <dbReference type="Pfam" id="PF25567"/>
    </source>
</evidence>
<dbReference type="Ensembl" id="ENSLCAT00010035099.1">
    <property type="protein sequence ID" value="ENSLCAP00010034287.1"/>
    <property type="gene ID" value="ENSLCAG00010016105.1"/>
</dbReference>
<dbReference type="Gene3D" id="1.25.10.10">
    <property type="entry name" value="Leucine-rich Repeat Variant"/>
    <property type="match status" value="1"/>
</dbReference>
<evidence type="ECO:0000256" key="2">
    <source>
        <dbReference type="SAM" id="MobiDB-lite"/>
    </source>
</evidence>
<dbReference type="GeneTree" id="ENSGT00390000012529"/>
<dbReference type="SUPFAM" id="SSF48371">
    <property type="entry name" value="ARM repeat"/>
    <property type="match status" value="1"/>
</dbReference>
<dbReference type="InterPro" id="IPR057990">
    <property type="entry name" value="TPR_SYO1"/>
</dbReference>
<evidence type="ECO:0000256" key="1">
    <source>
        <dbReference type="ARBA" id="ARBA00049983"/>
    </source>
</evidence>
<protein>
    <submittedName>
        <fullName evidence="4">HEAT repeat containing 3</fullName>
    </submittedName>
</protein>
<dbReference type="AlphaFoldDB" id="A0A4W6E8F6"/>
<dbReference type="InterPro" id="IPR000225">
    <property type="entry name" value="Armadillo"/>
</dbReference>
<dbReference type="GO" id="GO:0042273">
    <property type="term" value="P:ribosomal large subunit biogenesis"/>
    <property type="evidence" value="ECO:0007669"/>
    <property type="project" value="TreeGrafter"/>
</dbReference>
<reference evidence="5" key="1">
    <citation type="submission" date="2015-09" db="EMBL/GenBank/DDBJ databases">
        <authorList>
            <person name="Sai Rama Sridatta P."/>
        </authorList>
    </citation>
    <scope>NUCLEOTIDE SEQUENCE [LARGE SCALE GENOMIC DNA]</scope>
</reference>
<dbReference type="PANTHER" id="PTHR13347">
    <property type="entry name" value="HEAT REPEAT-CONTAINING PROTEIN 3"/>
    <property type="match status" value="1"/>
</dbReference>
<dbReference type="InterPro" id="IPR016024">
    <property type="entry name" value="ARM-type_fold"/>
</dbReference>
<gene>
    <name evidence="4" type="primary">HEATR3</name>
    <name evidence="4" type="synonym">heatr3</name>
</gene>
<comment type="similarity">
    <text evidence="1">Belongs to the nuclear import and ribosome assembly adapter family.</text>
</comment>
<sequence length="650" mass="70430">MGKSKTTKFKRPQFNAVGLPVNAVKEVDVEEEECGDDSCPAAELLEKLQSPSADMREFACASISRVVQQSQTIPGFLQRDAVRRLGPMLLDSSLAVRETATGALRNLSACGGQEVCEDMVKHDVMTPLTALCHIFNSCLKNHLILCCPASESSNQALSVFNKAGLLDLVIQCLERHPHNVELAISAAHCLHTVTEDNPELLCSMNTAVLGALEKVLLSSQPGMAPTLLRTLAAGTLWNMKGSLPAARQAQTLNAVVATLSQCLDLDTGTVIPELRQAEEIRLRNAPAVTDEMDEEEEAPKHKRNGKAAKVDNDFSDLLPRGKEELREATALLTAQQTSLEIIVNMCCSDDPSDDEWEEESSSDESDMGPDGLCDGVSNLMSPLCLSAEVHGALINHSIPEKVLKKTEFPRTEAMDVCHQNPSWKSLIKKMQRVQSRALTCLHSILSTMDAESLGGPAALQGAAQHLSTLVFGAAGPTFMSYEEFLEAVISAMRSLLQMIAFKNIPQCMTPQQLMSLSEAATRCDVVSVRVNAVAILGITGSTLAKEKGTAETLQMIGNALLQVATRDTDLVVNGEALDALFDVFADGDEAETAAKNIQLLPALKALQPVFKAKIRKEGRGKYSPQQLCVLDNIKVNLRRFIGYLEKVVKK</sequence>
<evidence type="ECO:0000313" key="4">
    <source>
        <dbReference type="Ensembl" id="ENSLCAP00010034287.1"/>
    </source>
</evidence>
<evidence type="ECO:0000313" key="5">
    <source>
        <dbReference type="Proteomes" id="UP000314980"/>
    </source>
</evidence>
<feature type="region of interest" description="Disordered" evidence="2">
    <location>
        <begin position="287"/>
        <end position="313"/>
    </location>
</feature>
<dbReference type="Pfam" id="PF25567">
    <property type="entry name" value="TPR_SYO1"/>
    <property type="match status" value="1"/>
</dbReference>
<name>A0A4W6E8F6_LATCA</name>
<dbReference type="InterPro" id="IPR052616">
    <property type="entry name" value="SYO1-like"/>
</dbReference>